<evidence type="ECO:0000313" key="2">
    <source>
        <dbReference type="Proteomes" id="UP000018502"/>
    </source>
</evidence>
<gene>
    <name evidence="1" type="ORF">L833_4715</name>
</gene>
<proteinExistence type="predicted"/>
<dbReference type="AlphaFoldDB" id="A0A829M872"/>
<dbReference type="EMBL" id="AYTF01000002">
    <property type="protein sequence ID" value="ESV62310.1"/>
    <property type="molecule type" value="Genomic_DNA"/>
</dbReference>
<organism evidence="1 2">
    <name type="scientific">Mycobacteroides abscessus MAB_091912_2446</name>
    <dbReference type="NCBI Taxonomy" id="1335414"/>
    <lineage>
        <taxon>Bacteria</taxon>
        <taxon>Bacillati</taxon>
        <taxon>Actinomycetota</taxon>
        <taxon>Actinomycetes</taxon>
        <taxon>Mycobacteriales</taxon>
        <taxon>Mycobacteriaceae</taxon>
        <taxon>Mycobacteroides</taxon>
        <taxon>Mycobacteroides abscessus</taxon>
    </lineage>
</organism>
<evidence type="ECO:0000313" key="1">
    <source>
        <dbReference type="EMBL" id="ESV62310.1"/>
    </source>
</evidence>
<sequence>MKQSIARVLRRLADRFDPPARCVINIENINDKPVTDAMRRAVEAQYAAAGKAGGEKFSRRMM</sequence>
<name>A0A829M872_9MYCO</name>
<protein>
    <submittedName>
        <fullName evidence="1">Uncharacterized protein</fullName>
    </submittedName>
</protein>
<reference evidence="1 2" key="1">
    <citation type="journal article" date="2014" name="Emerg. Infect. Dis.">
        <title>High-level Relatedness among Mycobacterium abscessus subsp. massiliense Strains from Widely Separated Outbreaks.</title>
        <authorList>
            <person name="Tettelin H."/>
            <person name="Davidson R.M."/>
            <person name="Agrawal S."/>
            <person name="Aitken M.L."/>
            <person name="Shallom S."/>
            <person name="Hasan N.A."/>
            <person name="Strong M."/>
            <person name="Nogueira de Moura V.C."/>
            <person name="De Groote M.A."/>
            <person name="Duarte R.S."/>
            <person name="Hine E."/>
            <person name="Parankush S."/>
            <person name="Su Q."/>
            <person name="Daugherty S.C."/>
            <person name="Fraser C.M."/>
            <person name="Brown-Elliott B.A."/>
            <person name="Wallace R.J.Jr."/>
            <person name="Holland S.M."/>
            <person name="Sampaio E.P."/>
            <person name="Olivier K.N."/>
            <person name="Jackson M."/>
            <person name="Zelazny A.M."/>
        </authorList>
    </citation>
    <scope>NUCLEOTIDE SEQUENCE [LARGE SCALE GENOMIC DNA]</scope>
    <source>
        <strain evidence="1 2">MAB_091912_2446</strain>
    </source>
</reference>
<accession>A0A829M872</accession>
<dbReference type="Proteomes" id="UP000018502">
    <property type="component" value="Unassembled WGS sequence"/>
</dbReference>
<comment type="caution">
    <text evidence="1">The sequence shown here is derived from an EMBL/GenBank/DDBJ whole genome shotgun (WGS) entry which is preliminary data.</text>
</comment>